<accession>A0ABD1D395</accession>
<feature type="binding site" evidence="21">
    <location>
        <position position="172"/>
    </location>
    <ligand>
        <name>Mg(2+)</name>
        <dbReference type="ChEBI" id="CHEBI:18420"/>
    </ligand>
</feature>
<evidence type="ECO:0000256" key="15">
    <source>
        <dbReference type="ARBA" id="ARBA00023170"/>
    </source>
</evidence>
<dbReference type="GO" id="GO:0005524">
    <property type="term" value="F:ATP binding"/>
    <property type="evidence" value="ECO:0007669"/>
    <property type="project" value="UniProtKB-KW"/>
</dbReference>
<evidence type="ECO:0000256" key="20">
    <source>
        <dbReference type="PIRSR" id="PIRSR000615-2"/>
    </source>
</evidence>
<dbReference type="PROSITE" id="PS00109">
    <property type="entry name" value="PROTEIN_KINASE_TYR"/>
    <property type="match status" value="1"/>
</dbReference>
<dbReference type="GO" id="GO:0004714">
    <property type="term" value="F:transmembrane receptor protein tyrosine kinase activity"/>
    <property type="evidence" value="ECO:0007669"/>
    <property type="project" value="UniProtKB-EC"/>
</dbReference>
<protein>
    <recommendedName>
        <fullName evidence="2">receptor protein-tyrosine kinase</fullName>
        <ecNumber evidence="2">2.7.10.1</ecNumber>
    </recommendedName>
</protein>
<keyword evidence="17" id="KW-0393">Immunoglobulin domain</keyword>
<name>A0ABD1D395_CULPP</name>
<dbReference type="Pfam" id="PF07714">
    <property type="entry name" value="PK_Tyr_Ser-Thr"/>
    <property type="match status" value="1"/>
</dbReference>
<dbReference type="InterPro" id="IPR020635">
    <property type="entry name" value="Tyr_kinase_cat_dom"/>
</dbReference>
<evidence type="ECO:0000256" key="19">
    <source>
        <dbReference type="PIRSR" id="PIRSR000615-1"/>
    </source>
</evidence>
<evidence type="ECO:0000256" key="21">
    <source>
        <dbReference type="PIRSR" id="PIRSR000615-3"/>
    </source>
</evidence>
<evidence type="ECO:0000256" key="2">
    <source>
        <dbReference type="ARBA" id="ARBA00011902"/>
    </source>
</evidence>
<keyword evidence="21" id="KW-0479">Metal-binding</keyword>
<keyword evidence="10 20" id="KW-0067">ATP-binding</keyword>
<evidence type="ECO:0000256" key="1">
    <source>
        <dbReference type="ARBA" id="ARBA00004167"/>
    </source>
</evidence>
<keyword evidence="11" id="KW-1133">Transmembrane helix</keyword>
<evidence type="ECO:0000256" key="14">
    <source>
        <dbReference type="ARBA" id="ARBA00023157"/>
    </source>
</evidence>
<dbReference type="AlphaFoldDB" id="A0ABD1D395"/>
<dbReference type="GO" id="GO:0016020">
    <property type="term" value="C:membrane"/>
    <property type="evidence" value="ECO:0007669"/>
    <property type="project" value="UniProtKB-SubCell"/>
</dbReference>
<keyword evidence="16" id="KW-0325">Glycoprotein</keyword>
<keyword evidence="5" id="KW-0812">Transmembrane</keyword>
<sequence length="291" mass="33101">MVLRDKKNPKNVFKYRFPYDSKWELPREKVVLGKMLTTGVFGKVFLATASGLVGEGIAEVAVRMLNAEHSDEDVEDLVHELEVMKMVGRHPNIVNLLGCCSKDGPLYVIVDYSAHGNLQSFLRKHRFESDFDQDDKLVIAQNQLLSYVAQIASGMEYLASIDCIHRDLRARNVLVCEGYTMKITDYGRDVYNLDRFPKTSSGKVPIQWMAPESLLEYTFDEKSDVWAFGVTFWEVMTLGGVPYPELAECGQLMEFLKQGKRLEQPRNCPDGAYSIMSDCWQIKAVCRPNFG</sequence>
<dbReference type="EC" id="2.7.10.1" evidence="2"/>
<evidence type="ECO:0000256" key="16">
    <source>
        <dbReference type="ARBA" id="ARBA00023180"/>
    </source>
</evidence>
<proteinExistence type="predicted"/>
<dbReference type="InterPro" id="IPR050122">
    <property type="entry name" value="RTK"/>
</dbReference>
<dbReference type="InterPro" id="IPR008266">
    <property type="entry name" value="Tyr_kinase_AS"/>
</dbReference>
<keyword evidence="3" id="KW-0597">Phosphoprotein</keyword>
<evidence type="ECO:0000256" key="3">
    <source>
        <dbReference type="ARBA" id="ARBA00022553"/>
    </source>
</evidence>
<keyword evidence="12" id="KW-0472">Membrane</keyword>
<keyword evidence="13" id="KW-0829">Tyrosine-protein kinase</keyword>
<gene>
    <name evidence="23" type="ORF">pipiens_012526</name>
</gene>
<evidence type="ECO:0000256" key="8">
    <source>
        <dbReference type="ARBA" id="ARBA00022741"/>
    </source>
</evidence>
<evidence type="ECO:0000256" key="17">
    <source>
        <dbReference type="ARBA" id="ARBA00023319"/>
    </source>
</evidence>
<dbReference type="EMBL" id="JBEHCU010007991">
    <property type="protein sequence ID" value="KAL1389254.1"/>
    <property type="molecule type" value="Genomic_DNA"/>
</dbReference>
<comment type="subcellular location">
    <subcellularLocation>
        <location evidence="1">Membrane</location>
        <topology evidence="1">Single-pass membrane protein</topology>
    </subcellularLocation>
</comment>
<keyword evidence="15" id="KW-0675">Receptor</keyword>
<evidence type="ECO:0000256" key="10">
    <source>
        <dbReference type="ARBA" id="ARBA00022840"/>
    </source>
</evidence>
<evidence type="ECO:0000256" key="11">
    <source>
        <dbReference type="ARBA" id="ARBA00022989"/>
    </source>
</evidence>
<feature type="active site" description="Proton acceptor" evidence="19">
    <location>
        <position position="167"/>
    </location>
</feature>
<dbReference type="PIRSF" id="PIRSF000615">
    <property type="entry name" value="TyrPK_CSF1-R"/>
    <property type="match status" value="1"/>
</dbReference>
<dbReference type="InterPro" id="IPR011009">
    <property type="entry name" value="Kinase-like_dom_sf"/>
</dbReference>
<keyword evidence="21" id="KW-0460">Magnesium</keyword>
<evidence type="ECO:0000256" key="9">
    <source>
        <dbReference type="ARBA" id="ARBA00022777"/>
    </source>
</evidence>
<dbReference type="SUPFAM" id="SSF56112">
    <property type="entry name" value="Protein kinase-like (PK-like)"/>
    <property type="match status" value="1"/>
</dbReference>
<evidence type="ECO:0000256" key="7">
    <source>
        <dbReference type="ARBA" id="ARBA00022737"/>
    </source>
</evidence>
<evidence type="ECO:0000313" key="23">
    <source>
        <dbReference type="EMBL" id="KAL1389254.1"/>
    </source>
</evidence>
<evidence type="ECO:0000256" key="5">
    <source>
        <dbReference type="ARBA" id="ARBA00022692"/>
    </source>
</evidence>
<evidence type="ECO:0000313" key="24">
    <source>
        <dbReference type="Proteomes" id="UP001562425"/>
    </source>
</evidence>
<reference evidence="23 24" key="1">
    <citation type="submission" date="2024-05" db="EMBL/GenBank/DDBJ databases">
        <title>Culex pipiens pipiens assembly and annotation.</title>
        <authorList>
            <person name="Alout H."/>
            <person name="Durand T."/>
        </authorList>
    </citation>
    <scope>NUCLEOTIDE SEQUENCE [LARGE SCALE GENOMIC DNA]</scope>
    <source>
        <strain evidence="23">HA-2024</strain>
        <tissue evidence="23">Whole body</tissue>
    </source>
</reference>
<dbReference type="SMART" id="SM00219">
    <property type="entry name" value="TyrKc"/>
    <property type="match status" value="1"/>
</dbReference>
<dbReference type="PANTHER" id="PTHR24416:SF611">
    <property type="entry name" value="TYROSINE-PROTEIN KINASE TRANSMEMBRANE RECEPTOR ROR"/>
    <property type="match status" value="1"/>
</dbReference>
<evidence type="ECO:0000259" key="22">
    <source>
        <dbReference type="PROSITE" id="PS50011"/>
    </source>
</evidence>
<evidence type="ECO:0000256" key="18">
    <source>
        <dbReference type="ARBA" id="ARBA00056965"/>
    </source>
</evidence>
<evidence type="ECO:0000256" key="12">
    <source>
        <dbReference type="ARBA" id="ARBA00023136"/>
    </source>
</evidence>
<dbReference type="Gene3D" id="3.30.200.20">
    <property type="entry name" value="Phosphorylase Kinase, domain 1"/>
    <property type="match status" value="1"/>
</dbReference>
<dbReference type="FunFam" id="3.30.200.20:FF:000593">
    <property type="entry name" value="Predicted protein"/>
    <property type="match status" value="1"/>
</dbReference>
<dbReference type="InterPro" id="IPR000719">
    <property type="entry name" value="Prot_kinase_dom"/>
</dbReference>
<dbReference type="PRINTS" id="PR00109">
    <property type="entry name" value="TYRKINASE"/>
</dbReference>
<feature type="binding site" evidence="20">
    <location>
        <position position="171"/>
    </location>
    <ligand>
        <name>ATP</name>
        <dbReference type="ChEBI" id="CHEBI:30616"/>
    </ligand>
</feature>
<evidence type="ECO:0000256" key="4">
    <source>
        <dbReference type="ARBA" id="ARBA00022679"/>
    </source>
</evidence>
<evidence type="ECO:0000256" key="13">
    <source>
        <dbReference type="ARBA" id="ARBA00023137"/>
    </source>
</evidence>
<keyword evidence="6" id="KW-0732">Signal</keyword>
<keyword evidence="9" id="KW-0418">Kinase</keyword>
<keyword evidence="4" id="KW-0808">Transferase</keyword>
<dbReference type="PROSITE" id="PS50011">
    <property type="entry name" value="PROTEIN_KINASE_DOM"/>
    <property type="match status" value="1"/>
</dbReference>
<keyword evidence="8 20" id="KW-0547">Nucleotide-binding</keyword>
<dbReference type="Gene3D" id="1.10.510.10">
    <property type="entry name" value="Transferase(Phosphotransferase) domain 1"/>
    <property type="match status" value="1"/>
</dbReference>
<organism evidence="23 24">
    <name type="scientific">Culex pipiens pipiens</name>
    <name type="common">Northern house mosquito</name>
    <dbReference type="NCBI Taxonomy" id="38569"/>
    <lineage>
        <taxon>Eukaryota</taxon>
        <taxon>Metazoa</taxon>
        <taxon>Ecdysozoa</taxon>
        <taxon>Arthropoda</taxon>
        <taxon>Hexapoda</taxon>
        <taxon>Insecta</taxon>
        <taxon>Pterygota</taxon>
        <taxon>Neoptera</taxon>
        <taxon>Endopterygota</taxon>
        <taxon>Diptera</taxon>
        <taxon>Nematocera</taxon>
        <taxon>Culicoidea</taxon>
        <taxon>Culicidae</taxon>
        <taxon>Culicinae</taxon>
        <taxon>Culicini</taxon>
        <taxon>Culex</taxon>
        <taxon>Culex</taxon>
    </lineage>
</organism>
<keyword evidence="7" id="KW-0677">Repeat</keyword>
<comment type="caution">
    <text evidence="23">The sequence shown here is derived from an EMBL/GenBank/DDBJ whole genome shotgun (WGS) entry which is preliminary data.</text>
</comment>
<dbReference type="PANTHER" id="PTHR24416">
    <property type="entry name" value="TYROSINE-PROTEIN KINASE RECEPTOR"/>
    <property type="match status" value="1"/>
</dbReference>
<evidence type="ECO:0000256" key="6">
    <source>
        <dbReference type="ARBA" id="ARBA00022729"/>
    </source>
</evidence>
<feature type="domain" description="Protein kinase" evidence="22">
    <location>
        <begin position="30"/>
        <end position="291"/>
    </location>
</feature>
<keyword evidence="24" id="KW-1185">Reference proteome</keyword>
<comment type="function">
    <text evidence="18">Receptor for basic fibroblast growth factor.</text>
</comment>
<feature type="binding site" evidence="21">
    <location>
        <position position="185"/>
    </location>
    <ligand>
        <name>Mg(2+)</name>
        <dbReference type="ChEBI" id="CHEBI:18420"/>
    </ligand>
</feature>
<dbReference type="InterPro" id="IPR001245">
    <property type="entry name" value="Ser-Thr/Tyr_kinase_cat_dom"/>
</dbReference>
<dbReference type="FunFam" id="1.10.510.10:FF:000554">
    <property type="entry name" value="Predicted protein"/>
    <property type="match status" value="1"/>
</dbReference>
<dbReference type="Proteomes" id="UP001562425">
    <property type="component" value="Unassembled WGS sequence"/>
</dbReference>
<keyword evidence="14" id="KW-1015">Disulfide bond</keyword>